<dbReference type="KEGG" id="smo:SELMODRAFT_439997"/>
<dbReference type="Gramene" id="EFJ32112">
    <property type="protein sequence ID" value="EFJ32112"/>
    <property type="gene ID" value="SELMODRAFT_439997"/>
</dbReference>
<dbReference type="EMBL" id="GL377573">
    <property type="protein sequence ID" value="EFJ32112.1"/>
    <property type="molecule type" value="Genomic_DNA"/>
</dbReference>
<protein>
    <submittedName>
        <fullName evidence="1">Uncharacterized protein</fullName>
    </submittedName>
</protein>
<evidence type="ECO:0000313" key="2">
    <source>
        <dbReference type="Proteomes" id="UP000001514"/>
    </source>
</evidence>
<keyword evidence="2" id="KW-1185">Reference proteome</keyword>
<name>D8R8S1_SELML</name>
<dbReference type="Proteomes" id="UP000001514">
    <property type="component" value="Unassembled WGS sequence"/>
</dbReference>
<gene>
    <name evidence="1" type="ORF">SELMODRAFT_439997</name>
</gene>
<evidence type="ECO:0000313" key="1">
    <source>
        <dbReference type="EMBL" id="EFJ32112.1"/>
    </source>
</evidence>
<organism evidence="2">
    <name type="scientific">Selaginella moellendorffii</name>
    <name type="common">Spikemoss</name>
    <dbReference type="NCBI Taxonomy" id="88036"/>
    <lineage>
        <taxon>Eukaryota</taxon>
        <taxon>Viridiplantae</taxon>
        <taxon>Streptophyta</taxon>
        <taxon>Embryophyta</taxon>
        <taxon>Tracheophyta</taxon>
        <taxon>Lycopodiopsida</taxon>
        <taxon>Selaginellales</taxon>
        <taxon>Selaginellaceae</taxon>
        <taxon>Selaginella</taxon>
    </lineage>
</organism>
<dbReference type="InParanoid" id="D8R8S1"/>
<dbReference type="HOGENOM" id="CLU_819890_0_0_1"/>
<accession>D8R8S1</accession>
<proteinExistence type="predicted"/>
<dbReference type="AlphaFoldDB" id="D8R8S1"/>
<sequence length="339" mass="38789">MLRTPSISRSQFCGRGLRLRFACQKECRNFVRLKFTEDWSTFFRQSSQSYFGARSVKVREGDWLPEDQMLCTIRLLVLLIQPVSRERTKLLPANERRLEASFQRPCTQCEFLETCSERNIFGYLISIPDCDMCCVIIPPAGLSILLTPLFPFGLDTCAVWTWDVFQWKTANSALEYCIWLILQAAGSSSNSNPIIRASRGFFCKLSLCMHVCKHLDIQDLDALSFAVLYRNLVCMRLMLMRTSRHMRGRVPYMIQRGPSPGGRLPRERECKGGRVDKTAVPVMYFNLHETAVCARGAIRFDCGMEVGVADTILCDGDPINKTRKPWSCCLLLTQHRAPR</sequence>
<reference evidence="1 2" key="1">
    <citation type="journal article" date="2011" name="Science">
        <title>The Selaginella genome identifies genetic changes associated with the evolution of vascular plants.</title>
        <authorList>
            <person name="Banks J.A."/>
            <person name="Nishiyama T."/>
            <person name="Hasebe M."/>
            <person name="Bowman J.L."/>
            <person name="Gribskov M."/>
            <person name="dePamphilis C."/>
            <person name="Albert V.A."/>
            <person name="Aono N."/>
            <person name="Aoyama T."/>
            <person name="Ambrose B.A."/>
            <person name="Ashton N.W."/>
            <person name="Axtell M.J."/>
            <person name="Barker E."/>
            <person name="Barker M.S."/>
            <person name="Bennetzen J.L."/>
            <person name="Bonawitz N.D."/>
            <person name="Chapple C."/>
            <person name="Cheng C."/>
            <person name="Correa L.G."/>
            <person name="Dacre M."/>
            <person name="DeBarry J."/>
            <person name="Dreyer I."/>
            <person name="Elias M."/>
            <person name="Engstrom E.M."/>
            <person name="Estelle M."/>
            <person name="Feng L."/>
            <person name="Finet C."/>
            <person name="Floyd S.K."/>
            <person name="Frommer W.B."/>
            <person name="Fujita T."/>
            <person name="Gramzow L."/>
            <person name="Gutensohn M."/>
            <person name="Harholt J."/>
            <person name="Hattori M."/>
            <person name="Heyl A."/>
            <person name="Hirai T."/>
            <person name="Hiwatashi Y."/>
            <person name="Ishikawa M."/>
            <person name="Iwata M."/>
            <person name="Karol K.G."/>
            <person name="Koehler B."/>
            <person name="Kolukisaoglu U."/>
            <person name="Kubo M."/>
            <person name="Kurata T."/>
            <person name="Lalonde S."/>
            <person name="Li K."/>
            <person name="Li Y."/>
            <person name="Litt A."/>
            <person name="Lyons E."/>
            <person name="Manning G."/>
            <person name="Maruyama T."/>
            <person name="Michael T.P."/>
            <person name="Mikami K."/>
            <person name="Miyazaki S."/>
            <person name="Morinaga S."/>
            <person name="Murata T."/>
            <person name="Mueller-Roeber B."/>
            <person name="Nelson D.R."/>
            <person name="Obara M."/>
            <person name="Oguri Y."/>
            <person name="Olmstead R.G."/>
            <person name="Onodera N."/>
            <person name="Petersen B.L."/>
            <person name="Pils B."/>
            <person name="Prigge M."/>
            <person name="Rensing S.A."/>
            <person name="Riano-Pachon D.M."/>
            <person name="Roberts A.W."/>
            <person name="Sato Y."/>
            <person name="Scheller H.V."/>
            <person name="Schulz B."/>
            <person name="Schulz C."/>
            <person name="Shakirov E.V."/>
            <person name="Shibagaki N."/>
            <person name="Shinohara N."/>
            <person name="Shippen D.E."/>
            <person name="Soerensen I."/>
            <person name="Sotooka R."/>
            <person name="Sugimoto N."/>
            <person name="Sugita M."/>
            <person name="Sumikawa N."/>
            <person name="Tanurdzic M."/>
            <person name="Theissen G."/>
            <person name="Ulvskov P."/>
            <person name="Wakazuki S."/>
            <person name="Weng J.K."/>
            <person name="Willats W.W."/>
            <person name="Wipf D."/>
            <person name="Wolf P.G."/>
            <person name="Yang L."/>
            <person name="Zimmer A.D."/>
            <person name="Zhu Q."/>
            <person name="Mitros T."/>
            <person name="Hellsten U."/>
            <person name="Loque D."/>
            <person name="Otillar R."/>
            <person name="Salamov A."/>
            <person name="Schmutz J."/>
            <person name="Shapiro H."/>
            <person name="Lindquist E."/>
            <person name="Lucas S."/>
            <person name="Rokhsar D."/>
            <person name="Grigoriev I.V."/>
        </authorList>
    </citation>
    <scope>NUCLEOTIDE SEQUENCE [LARGE SCALE GENOMIC DNA]</scope>
</reference>